<dbReference type="Proteomes" id="UP001215151">
    <property type="component" value="Unassembled WGS sequence"/>
</dbReference>
<keyword evidence="2" id="KW-1185">Reference proteome</keyword>
<sequence>MSQIQHESNAVTSVMMREAAYKRMLMDKGMVVLGHDLDNFPASNPKKLACDHLSMGAAPILPSNPTSLTPMLRHMSAPPALSTIHPPSEAPQPPARAHTTPLIVVKEEPRETNLPLDASHVEYCQPMTKMTQRLLDSIMENAYIKFTIDTSERIPPNGSAGASRVAQRAARYEPYLAARRTKLYREQMARGRDAPPSCAC</sequence>
<dbReference type="AlphaFoldDB" id="A0AAD7TKZ3"/>
<proteinExistence type="predicted"/>
<reference evidence="1" key="1">
    <citation type="submission" date="2022-11" db="EMBL/GenBank/DDBJ databases">
        <title>Genome Sequence of Cubamyces cubensis.</title>
        <authorList>
            <person name="Buettner E."/>
        </authorList>
    </citation>
    <scope>NUCLEOTIDE SEQUENCE</scope>
    <source>
        <strain evidence="1">MPL-01</strain>
    </source>
</reference>
<comment type="caution">
    <text evidence="1">The sequence shown here is derived from an EMBL/GenBank/DDBJ whole genome shotgun (WGS) entry which is preliminary data.</text>
</comment>
<gene>
    <name evidence="1" type="ORF">ONZ51_g9662</name>
</gene>
<evidence type="ECO:0000313" key="1">
    <source>
        <dbReference type="EMBL" id="KAJ8468409.1"/>
    </source>
</evidence>
<organism evidence="1 2">
    <name type="scientific">Trametes cubensis</name>
    <dbReference type="NCBI Taxonomy" id="1111947"/>
    <lineage>
        <taxon>Eukaryota</taxon>
        <taxon>Fungi</taxon>
        <taxon>Dikarya</taxon>
        <taxon>Basidiomycota</taxon>
        <taxon>Agaricomycotina</taxon>
        <taxon>Agaricomycetes</taxon>
        <taxon>Polyporales</taxon>
        <taxon>Polyporaceae</taxon>
        <taxon>Trametes</taxon>
    </lineage>
</organism>
<name>A0AAD7TKZ3_9APHY</name>
<protein>
    <submittedName>
        <fullName evidence="1">Uncharacterized protein</fullName>
    </submittedName>
</protein>
<evidence type="ECO:0000313" key="2">
    <source>
        <dbReference type="Proteomes" id="UP001215151"/>
    </source>
</evidence>
<dbReference type="EMBL" id="JAPEVG010000339">
    <property type="protein sequence ID" value="KAJ8468409.1"/>
    <property type="molecule type" value="Genomic_DNA"/>
</dbReference>
<accession>A0AAD7TKZ3</accession>